<feature type="non-terminal residue" evidence="1">
    <location>
        <position position="1"/>
    </location>
</feature>
<dbReference type="AlphaFoldDB" id="X0SDQ3"/>
<name>X0SDQ3_9ZZZZ</name>
<dbReference type="EMBL" id="BARS01005818">
    <property type="protein sequence ID" value="GAF79193.1"/>
    <property type="molecule type" value="Genomic_DNA"/>
</dbReference>
<sequence length="51" mass="5767">PTTGEINYRNIFKHLYNKGYKGIIGMEHGKSKPGKEGEKALIEAYCTCDDF</sequence>
<gene>
    <name evidence="1" type="ORF">S01H1_11420</name>
</gene>
<accession>X0SDQ3</accession>
<evidence type="ECO:0008006" key="2">
    <source>
        <dbReference type="Google" id="ProtNLM"/>
    </source>
</evidence>
<evidence type="ECO:0000313" key="1">
    <source>
        <dbReference type="EMBL" id="GAF79193.1"/>
    </source>
</evidence>
<comment type="caution">
    <text evidence="1">The sequence shown here is derived from an EMBL/GenBank/DDBJ whole genome shotgun (WGS) entry which is preliminary data.</text>
</comment>
<proteinExistence type="predicted"/>
<organism evidence="1">
    <name type="scientific">marine sediment metagenome</name>
    <dbReference type="NCBI Taxonomy" id="412755"/>
    <lineage>
        <taxon>unclassified sequences</taxon>
        <taxon>metagenomes</taxon>
        <taxon>ecological metagenomes</taxon>
    </lineage>
</organism>
<reference evidence="1" key="1">
    <citation type="journal article" date="2014" name="Front. Microbiol.">
        <title>High frequency of phylogenetically diverse reductive dehalogenase-homologous genes in deep subseafloor sedimentary metagenomes.</title>
        <authorList>
            <person name="Kawai M."/>
            <person name="Futagami T."/>
            <person name="Toyoda A."/>
            <person name="Takaki Y."/>
            <person name="Nishi S."/>
            <person name="Hori S."/>
            <person name="Arai W."/>
            <person name="Tsubouchi T."/>
            <person name="Morono Y."/>
            <person name="Uchiyama I."/>
            <person name="Ito T."/>
            <person name="Fujiyama A."/>
            <person name="Inagaki F."/>
            <person name="Takami H."/>
        </authorList>
    </citation>
    <scope>NUCLEOTIDE SEQUENCE</scope>
    <source>
        <strain evidence="1">Expedition CK06-06</strain>
    </source>
</reference>
<dbReference type="InterPro" id="IPR036237">
    <property type="entry name" value="Xyl_isomerase-like_sf"/>
</dbReference>
<protein>
    <recommendedName>
        <fullName evidence="2">Xylose isomerase-like TIM barrel domain-containing protein</fullName>
    </recommendedName>
</protein>
<dbReference type="Gene3D" id="3.20.20.150">
    <property type="entry name" value="Divalent-metal-dependent TIM barrel enzymes"/>
    <property type="match status" value="1"/>
</dbReference>
<dbReference type="SUPFAM" id="SSF51658">
    <property type="entry name" value="Xylose isomerase-like"/>
    <property type="match status" value="1"/>
</dbReference>